<name>A0A150JW51_HEYCO</name>
<dbReference type="Proteomes" id="UP000075304">
    <property type="component" value="Unassembled WGS sequence"/>
</dbReference>
<protein>
    <submittedName>
        <fullName evidence="1">Uncharacterized protein</fullName>
    </submittedName>
</protein>
<dbReference type="AlphaFoldDB" id="A0A150JW51"/>
<reference evidence="1 2" key="1">
    <citation type="submission" date="2016-01" db="EMBL/GenBank/DDBJ databases">
        <title>Genome Sequences of Twelve Sporeforming Bacillus Species Isolated from Foods.</title>
        <authorList>
            <person name="Berendsen E.M."/>
            <person name="Wells-Bennik M.H."/>
            <person name="Krawcyk A.O."/>
            <person name="De Jong A."/>
            <person name="Holsappel S."/>
            <person name="Eijlander R.T."/>
            <person name="Kuipers O.P."/>
        </authorList>
    </citation>
    <scope>NUCLEOTIDE SEQUENCE [LARGE SCALE GENOMIC DNA]</scope>
    <source>
        <strain evidence="1 2">B4099</strain>
    </source>
</reference>
<accession>A0A150JW51</accession>
<sequence>MSKNMIKWQRREHLCGIIFAGERRFFSFDGNFSKNGC</sequence>
<comment type="caution">
    <text evidence="1">The sequence shown here is derived from an EMBL/GenBank/DDBJ whole genome shotgun (WGS) entry which is preliminary data.</text>
</comment>
<organism evidence="1 2">
    <name type="scientific">Heyndrickxia coagulans</name>
    <name type="common">Weizmannia coagulans</name>
    <dbReference type="NCBI Taxonomy" id="1398"/>
    <lineage>
        <taxon>Bacteria</taxon>
        <taxon>Bacillati</taxon>
        <taxon>Bacillota</taxon>
        <taxon>Bacilli</taxon>
        <taxon>Bacillales</taxon>
        <taxon>Bacillaceae</taxon>
        <taxon>Heyndrickxia</taxon>
    </lineage>
</organism>
<dbReference type="PATRIC" id="fig|1398.25.peg.1193"/>
<evidence type="ECO:0000313" key="2">
    <source>
        <dbReference type="Proteomes" id="UP000075304"/>
    </source>
</evidence>
<dbReference type="EMBL" id="LQYI01000144">
    <property type="protein sequence ID" value="KYC61288.1"/>
    <property type="molecule type" value="Genomic_DNA"/>
</dbReference>
<evidence type="ECO:0000313" key="1">
    <source>
        <dbReference type="EMBL" id="KYC61288.1"/>
    </source>
</evidence>
<proteinExistence type="predicted"/>
<gene>
    <name evidence="1" type="ORF">B4099_3584</name>
</gene>